<feature type="transmembrane region" description="Helical" evidence="1">
    <location>
        <begin position="17"/>
        <end position="40"/>
    </location>
</feature>
<evidence type="ECO:0000259" key="2">
    <source>
        <dbReference type="Pfam" id="PF03703"/>
    </source>
</evidence>
<dbReference type="Pfam" id="PF03703">
    <property type="entry name" value="bPH_2"/>
    <property type="match status" value="1"/>
</dbReference>
<sequence>MEEPRAPRHRIDPRARWYWLINGALGFVMTMAVLIVPAVVWEPIRFWFLLAAAVLGTIELVVVLVSPFVRYRVHRWEASGTAVYAKSGWISREWSVAPLSRIQSVKAKRNPLHQLLGLAQVKVTTASAYGDIVIEGLDHELAERLVAELTEATEHTVGDAT</sequence>
<feature type="domain" description="YdbS-like PH" evidence="2">
    <location>
        <begin position="71"/>
        <end position="147"/>
    </location>
</feature>
<reference evidence="3 4" key="1">
    <citation type="journal article" date="2014" name="Int. J. Syst. Evol. Microbiol.">
        <title>Complete genome sequence of Corynebacterium casei LMG S-19264T (=DSM 44701T), isolated from a smear-ripened cheese.</title>
        <authorList>
            <consortium name="US DOE Joint Genome Institute (JGI-PGF)"/>
            <person name="Walter F."/>
            <person name="Albersmeier A."/>
            <person name="Kalinowski J."/>
            <person name="Ruckert C."/>
        </authorList>
    </citation>
    <scope>NUCLEOTIDE SEQUENCE [LARGE SCALE GENOMIC DNA]</scope>
    <source>
        <strain evidence="3 4">NBRC 112289</strain>
    </source>
</reference>
<dbReference type="RefSeq" id="WP_284229169.1">
    <property type="nucleotide sequence ID" value="NZ_BSUL01000001.1"/>
</dbReference>
<dbReference type="PANTHER" id="PTHR34473:SF3">
    <property type="entry name" value="TRANSMEMBRANE PROTEIN-RELATED"/>
    <property type="match status" value="1"/>
</dbReference>
<keyword evidence="1" id="KW-0472">Membrane</keyword>
<name>A0AA37XA16_9MICO</name>
<dbReference type="InterPro" id="IPR005182">
    <property type="entry name" value="YdbS-like_PH"/>
</dbReference>
<protein>
    <submittedName>
        <fullName evidence="3">Membrane protein</fullName>
    </submittedName>
</protein>
<organism evidence="3 4">
    <name type="scientific">Arenivirga flava</name>
    <dbReference type="NCBI Taxonomy" id="1930060"/>
    <lineage>
        <taxon>Bacteria</taxon>
        <taxon>Bacillati</taxon>
        <taxon>Actinomycetota</taxon>
        <taxon>Actinomycetes</taxon>
        <taxon>Micrococcales</taxon>
        <taxon>Microbacteriaceae</taxon>
        <taxon>Arenivirga</taxon>
    </lineage>
</organism>
<keyword evidence="1" id="KW-0812">Transmembrane</keyword>
<dbReference type="AlphaFoldDB" id="A0AA37XA16"/>
<evidence type="ECO:0000313" key="3">
    <source>
        <dbReference type="EMBL" id="GMA26970.1"/>
    </source>
</evidence>
<keyword evidence="1" id="KW-1133">Transmembrane helix</keyword>
<evidence type="ECO:0000313" key="4">
    <source>
        <dbReference type="Proteomes" id="UP001157160"/>
    </source>
</evidence>
<evidence type="ECO:0000256" key="1">
    <source>
        <dbReference type="SAM" id="Phobius"/>
    </source>
</evidence>
<comment type="caution">
    <text evidence="3">The sequence shown here is derived from an EMBL/GenBank/DDBJ whole genome shotgun (WGS) entry which is preliminary data.</text>
</comment>
<dbReference type="EMBL" id="BSUL01000001">
    <property type="protein sequence ID" value="GMA26970.1"/>
    <property type="molecule type" value="Genomic_DNA"/>
</dbReference>
<dbReference type="Proteomes" id="UP001157160">
    <property type="component" value="Unassembled WGS sequence"/>
</dbReference>
<accession>A0AA37XA16</accession>
<dbReference type="PANTHER" id="PTHR34473">
    <property type="entry name" value="UPF0699 TRANSMEMBRANE PROTEIN YDBS"/>
    <property type="match status" value="1"/>
</dbReference>
<feature type="transmembrane region" description="Helical" evidence="1">
    <location>
        <begin position="46"/>
        <end position="69"/>
    </location>
</feature>
<keyword evidence="4" id="KW-1185">Reference proteome</keyword>
<gene>
    <name evidence="3" type="ORF">GCM10025874_02230</name>
</gene>
<proteinExistence type="predicted"/>